<dbReference type="Proteomes" id="UP000287352">
    <property type="component" value="Unassembled WGS sequence"/>
</dbReference>
<keyword evidence="2" id="KW-1185">Reference proteome</keyword>
<evidence type="ECO:0000313" key="1">
    <source>
        <dbReference type="EMBL" id="GCE11336.1"/>
    </source>
</evidence>
<dbReference type="InterPro" id="IPR011009">
    <property type="entry name" value="Kinase-like_dom_sf"/>
</dbReference>
<dbReference type="RefSeq" id="WP_126579059.1">
    <property type="nucleotide sequence ID" value="NZ_BIFR01000001.1"/>
</dbReference>
<dbReference type="AlphaFoldDB" id="A0A401ZWZ5"/>
<evidence type="ECO:0008006" key="3">
    <source>
        <dbReference type="Google" id="ProtNLM"/>
    </source>
</evidence>
<evidence type="ECO:0000313" key="2">
    <source>
        <dbReference type="Proteomes" id="UP000287352"/>
    </source>
</evidence>
<name>A0A401ZWZ5_9CHLR</name>
<comment type="caution">
    <text evidence="1">The sequence shown here is derived from an EMBL/GenBank/DDBJ whole genome shotgun (WGS) entry which is preliminary data.</text>
</comment>
<gene>
    <name evidence="1" type="ORF">KTT_11950</name>
</gene>
<dbReference type="EMBL" id="BIFR01000001">
    <property type="protein sequence ID" value="GCE11336.1"/>
    <property type="molecule type" value="Genomic_DNA"/>
</dbReference>
<protein>
    <recommendedName>
        <fullName evidence="3">Aminoglycoside phosphotransferase domain-containing protein</fullName>
    </recommendedName>
</protein>
<sequence length="140" mass="15591">MMQIQPPPLLTATAEQLLCETFNVPLKLIQGEDLGGSKRSQVYRFQVASTVQTLPTSVIVKQANVSQETLQGQVPNDEWLSCFFNDWASLEFLHKIGLQISPRVYTGDPLQRLMVMEDLGNGLIILLKKENCGSSNRTAL</sequence>
<dbReference type="SUPFAM" id="SSF56112">
    <property type="entry name" value="Protein kinase-like (PK-like)"/>
    <property type="match status" value="1"/>
</dbReference>
<dbReference type="OrthoDB" id="144109at2"/>
<reference evidence="2" key="1">
    <citation type="submission" date="2018-12" db="EMBL/GenBank/DDBJ databases">
        <title>Tengunoibacter tsumagoiensis gen. nov., sp. nov., Dictyobacter kobayashii sp. nov., D. alpinus sp. nov., and D. joshuensis sp. nov. and description of Dictyobacteraceae fam. nov. within the order Ktedonobacterales isolated from Tengu-no-mugimeshi.</title>
        <authorList>
            <person name="Wang C.M."/>
            <person name="Zheng Y."/>
            <person name="Sakai Y."/>
            <person name="Toyoda A."/>
            <person name="Minakuchi Y."/>
            <person name="Abe K."/>
            <person name="Yokota A."/>
            <person name="Yabe S."/>
        </authorList>
    </citation>
    <scope>NUCLEOTIDE SEQUENCE [LARGE SCALE GENOMIC DNA]</scope>
    <source>
        <strain evidence="2">Uno3</strain>
    </source>
</reference>
<accession>A0A401ZWZ5</accession>
<organism evidence="1 2">
    <name type="scientific">Tengunoibacter tsumagoiensis</name>
    <dbReference type="NCBI Taxonomy" id="2014871"/>
    <lineage>
        <taxon>Bacteria</taxon>
        <taxon>Bacillati</taxon>
        <taxon>Chloroflexota</taxon>
        <taxon>Ktedonobacteria</taxon>
        <taxon>Ktedonobacterales</taxon>
        <taxon>Dictyobacteraceae</taxon>
        <taxon>Tengunoibacter</taxon>
    </lineage>
</organism>
<proteinExistence type="predicted"/>